<dbReference type="InterPro" id="IPR000073">
    <property type="entry name" value="AB_hydrolase_1"/>
</dbReference>
<dbReference type="PANTHER" id="PTHR43798:SF31">
    <property type="entry name" value="AB HYDROLASE SUPERFAMILY PROTEIN YCLE"/>
    <property type="match status" value="1"/>
</dbReference>
<keyword evidence="1 3" id="KW-0378">Hydrolase</keyword>
<organism evidence="3 4">
    <name type="scientific">Billgrantia tianxiuensis</name>
    <dbReference type="NCBI Taxonomy" id="2497861"/>
    <lineage>
        <taxon>Bacteria</taxon>
        <taxon>Pseudomonadati</taxon>
        <taxon>Pseudomonadota</taxon>
        <taxon>Gammaproteobacteria</taxon>
        <taxon>Oceanospirillales</taxon>
        <taxon>Halomonadaceae</taxon>
        <taxon>Billgrantia</taxon>
    </lineage>
</organism>
<evidence type="ECO:0000313" key="4">
    <source>
        <dbReference type="Proteomes" id="UP000464013"/>
    </source>
</evidence>
<dbReference type="AlphaFoldDB" id="A0A6I6SHW2"/>
<evidence type="ECO:0000313" key="3">
    <source>
        <dbReference type="EMBL" id="QHC48981.1"/>
    </source>
</evidence>
<reference evidence="3 4" key="1">
    <citation type="submission" date="2019-01" db="EMBL/GenBank/DDBJ databases">
        <title>Complete genome of a denitifying bacterium Halomons sp. BC-M4-5.</title>
        <authorList>
            <person name="Wang L."/>
            <person name="Shao Z."/>
        </authorList>
    </citation>
    <scope>NUCLEOTIDE SEQUENCE [LARGE SCALE GENOMIC DNA]</scope>
    <source>
        <strain evidence="3 4">BC-M4-5</strain>
    </source>
</reference>
<dbReference type="Proteomes" id="UP000464013">
    <property type="component" value="Chromosome"/>
</dbReference>
<name>A0A6I6SHW2_9GAMM</name>
<dbReference type="SUPFAM" id="SSF53474">
    <property type="entry name" value="alpha/beta-Hydrolases"/>
    <property type="match status" value="1"/>
</dbReference>
<sequence>MGDSLPARCPMPSGWSFPARTTGGGSAIPATSCATWMSFWLLSATLEGRSEDATAALFSVPLCGMAQQVEWRAPMPYLVNRQVKIHFQQLGEGPPLVLQHGFSDSISGWYEAGWVKRLGRHFRLIMIDARGHGLSDKPHAPDAYDLSHRVDDVLTVIDTLGLERVHFLGYSMGGWIGLGLAQAAPHRLLSLTLGGIHPYGQDMSPYRRGIAHGMDGWAKLVQQAAGGRIPDSTMQRIRANDPQALAAAVAHDRPALKGPWDQLRCPCLLFAGTHDPLLPQVERFAHELPEAQLVRIEDADHTQAFFKPARLTPAFLELLQPSKDHV</sequence>
<evidence type="ECO:0000256" key="1">
    <source>
        <dbReference type="ARBA" id="ARBA00022801"/>
    </source>
</evidence>
<dbReference type="KEGG" id="htx:EKK97_04285"/>
<dbReference type="Gene3D" id="3.40.50.1820">
    <property type="entry name" value="alpha/beta hydrolase"/>
    <property type="match status" value="1"/>
</dbReference>
<dbReference type="GO" id="GO:0016787">
    <property type="term" value="F:hydrolase activity"/>
    <property type="evidence" value="ECO:0007669"/>
    <property type="project" value="UniProtKB-KW"/>
</dbReference>
<dbReference type="InterPro" id="IPR050266">
    <property type="entry name" value="AB_hydrolase_sf"/>
</dbReference>
<protein>
    <submittedName>
        <fullName evidence="3">Alpha/beta hydrolase</fullName>
    </submittedName>
</protein>
<dbReference type="GO" id="GO:0016020">
    <property type="term" value="C:membrane"/>
    <property type="evidence" value="ECO:0007669"/>
    <property type="project" value="TreeGrafter"/>
</dbReference>
<dbReference type="Pfam" id="PF00561">
    <property type="entry name" value="Abhydrolase_1"/>
    <property type="match status" value="1"/>
</dbReference>
<dbReference type="PANTHER" id="PTHR43798">
    <property type="entry name" value="MONOACYLGLYCEROL LIPASE"/>
    <property type="match status" value="1"/>
</dbReference>
<accession>A0A6I6SHW2</accession>
<evidence type="ECO:0000259" key="2">
    <source>
        <dbReference type="Pfam" id="PF00561"/>
    </source>
</evidence>
<keyword evidence="4" id="KW-1185">Reference proteome</keyword>
<dbReference type="InterPro" id="IPR029058">
    <property type="entry name" value="AB_hydrolase_fold"/>
</dbReference>
<dbReference type="EMBL" id="CP035042">
    <property type="protein sequence ID" value="QHC48981.1"/>
    <property type="molecule type" value="Genomic_DNA"/>
</dbReference>
<proteinExistence type="predicted"/>
<feature type="domain" description="AB hydrolase-1" evidence="2">
    <location>
        <begin position="94"/>
        <end position="240"/>
    </location>
</feature>
<gene>
    <name evidence="3" type="ORF">EKK97_04285</name>
</gene>